<reference evidence="1" key="1">
    <citation type="submission" date="2021-02" db="EMBL/GenBank/DDBJ databases">
        <authorList>
            <person name="Nowell W R."/>
        </authorList>
    </citation>
    <scope>NUCLEOTIDE SEQUENCE</scope>
</reference>
<proteinExistence type="predicted"/>
<name>A0A818JJS2_9BILA</name>
<evidence type="ECO:0000313" key="1">
    <source>
        <dbReference type="EMBL" id="CAF3537175.1"/>
    </source>
</evidence>
<protein>
    <submittedName>
        <fullName evidence="1">Uncharacterized protein</fullName>
    </submittedName>
</protein>
<organism evidence="1 2">
    <name type="scientific">Rotaria socialis</name>
    <dbReference type="NCBI Taxonomy" id="392032"/>
    <lineage>
        <taxon>Eukaryota</taxon>
        <taxon>Metazoa</taxon>
        <taxon>Spiralia</taxon>
        <taxon>Gnathifera</taxon>
        <taxon>Rotifera</taxon>
        <taxon>Eurotatoria</taxon>
        <taxon>Bdelloidea</taxon>
        <taxon>Philodinida</taxon>
        <taxon>Philodinidae</taxon>
        <taxon>Rotaria</taxon>
    </lineage>
</organism>
<accession>A0A818JJS2</accession>
<gene>
    <name evidence="1" type="ORF">KIK155_LOCUS17760</name>
</gene>
<dbReference type="AlphaFoldDB" id="A0A818JJS2"/>
<sequence>MIEIFLIGAVSYFLLQSIRMNQLTSHEMVHNHNNNNFEDQILSIGSANTLKRAMTVNKLSEMLDCIKDMKFYAKTIEQDLPDYLSAMSVEKQNEMYTTEIETDNFLELAEQRLNNNNNRYILLRDLIEQKKKSNESQLKNSTMNKHKKSLVEKQVEYMKRVIGAQPSALDAIYLEALLNPDHWQYNHDLLETSPMDNLTSNERKRLNEILNKFE</sequence>
<dbReference type="Proteomes" id="UP000663865">
    <property type="component" value="Unassembled WGS sequence"/>
</dbReference>
<evidence type="ECO:0000313" key="2">
    <source>
        <dbReference type="Proteomes" id="UP000663865"/>
    </source>
</evidence>
<comment type="caution">
    <text evidence="1">The sequence shown here is derived from an EMBL/GenBank/DDBJ whole genome shotgun (WGS) entry which is preliminary data.</text>
</comment>
<dbReference type="EMBL" id="CAJNYV010003137">
    <property type="protein sequence ID" value="CAF3537175.1"/>
    <property type="molecule type" value="Genomic_DNA"/>
</dbReference>